<proteinExistence type="inferred from homology"/>
<sequence length="380" mass="41469">MKLAQISLISIMISTVLTGCGQVESAVTPSSVVRPVKLVTIDDNVAQNLRAFPAKVAASQQADLAFRINGELKKLNLTEGQHVEKGDLLSQLDDRDAKNALLNAEANHDLASVDFKRKEEIYKRKLISKAEYDTAKAALKSAKAALYTARDQLEYTRLEAPFSGTVAKVHLDNHQNVQATQVVLTLQGDKQVDVSIQVPESLLMSLKRDTSFDEAFKPMVRFQAPKTLALENGFNPTMTSSGKTSVYPVQYKEHASKVSPGSQTYEVVFTLTPPAELNVLPGMSAELLLDMSSFNGAQQPVAVLPMTAIVRTDNTNESKVWRYQPDSKKLEAVTVTLGQTRSTGVEVISGLNIGDQIVAVGATAVKDNMEVKPLRWERGV</sequence>
<dbReference type="Pfam" id="PF25876">
    <property type="entry name" value="HH_MFP_RND"/>
    <property type="match status" value="1"/>
</dbReference>
<evidence type="ECO:0000313" key="5">
    <source>
        <dbReference type="Proteomes" id="UP000011134"/>
    </source>
</evidence>
<dbReference type="Pfam" id="PF25917">
    <property type="entry name" value="BSH_RND"/>
    <property type="match status" value="1"/>
</dbReference>
<evidence type="ECO:0000313" key="4">
    <source>
        <dbReference type="EMBL" id="ELR64810.1"/>
    </source>
</evidence>
<dbReference type="AlphaFoldDB" id="L8J7J5"/>
<dbReference type="SUPFAM" id="SSF111369">
    <property type="entry name" value="HlyD-like secretion proteins"/>
    <property type="match status" value="1"/>
</dbReference>
<feature type="domain" description="Multidrug resistance protein MdtA-like alpha-helical hairpin" evidence="2">
    <location>
        <begin position="96"/>
        <end position="156"/>
    </location>
</feature>
<dbReference type="Gene3D" id="2.40.50.100">
    <property type="match status" value="1"/>
</dbReference>
<dbReference type="PROSITE" id="PS51257">
    <property type="entry name" value="PROKAR_LIPOPROTEIN"/>
    <property type="match status" value="1"/>
</dbReference>
<reference evidence="4 5" key="1">
    <citation type="submission" date="2012-12" db="EMBL/GenBank/DDBJ databases">
        <title>Genome Assembly of Photobacterium sp. AK15.</title>
        <authorList>
            <person name="Khatri I."/>
            <person name="Vaidya B."/>
            <person name="Srinivas T.N.R."/>
            <person name="Subramanian S."/>
            <person name="Pinnaka A."/>
        </authorList>
    </citation>
    <scope>NUCLEOTIDE SEQUENCE [LARGE SCALE GENOMIC DNA]</scope>
    <source>
        <strain evidence="4 5">AK15</strain>
    </source>
</reference>
<dbReference type="Gene3D" id="1.10.287.470">
    <property type="entry name" value="Helix hairpin bin"/>
    <property type="match status" value="1"/>
</dbReference>
<feature type="domain" description="Multidrug resistance protein MdtA-like barrel-sandwich hybrid" evidence="3">
    <location>
        <begin position="61"/>
        <end position="181"/>
    </location>
</feature>
<dbReference type="GO" id="GO:1990281">
    <property type="term" value="C:efflux pump complex"/>
    <property type="evidence" value="ECO:0007669"/>
    <property type="project" value="TreeGrafter"/>
</dbReference>
<dbReference type="NCBIfam" id="TIGR01730">
    <property type="entry name" value="RND_mfp"/>
    <property type="match status" value="1"/>
</dbReference>
<dbReference type="Gene3D" id="2.40.420.20">
    <property type="match status" value="1"/>
</dbReference>
<comment type="similarity">
    <text evidence="1">Belongs to the membrane fusion protein (MFP) (TC 8.A.1) family.</text>
</comment>
<dbReference type="PANTHER" id="PTHR30469">
    <property type="entry name" value="MULTIDRUG RESISTANCE PROTEIN MDTA"/>
    <property type="match status" value="1"/>
</dbReference>
<dbReference type="InterPro" id="IPR006143">
    <property type="entry name" value="RND_pump_MFP"/>
</dbReference>
<accession>L8J7J5</accession>
<dbReference type="RefSeq" id="WP_007466848.1">
    <property type="nucleotide sequence ID" value="NZ_AMZO01000021.1"/>
</dbReference>
<gene>
    <name evidence="4" type="ORF">C942_01900</name>
</gene>
<evidence type="ECO:0000259" key="3">
    <source>
        <dbReference type="Pfam" id="PF25917"/>
    </source>
</evidence>
<evidence type="ECO:0000259" key="2">
    <source>
        <dbReference type="Pfam" id="PF25876"/>
    </source>
</evidence>
<dbReference type="Gene3D" id="2.40.30.170">
    <property type="match status" value="1"/>
</dbReference>
<name>L8J7J5_9GAMM</name>
<protein>
    <submittedName>
        <fullName evidence="4">Putative Co/Zn/Cd efflux system membrane fusion protein</fullName>
    </submittedName>
</protein>
<organism evidence="4 5">
    <name type="scientific">Photobacterium marinum</name>
    <dbReference type="NCBI Taxonomy" id="1056511"/>
    <lineage>
        <taxon>Bacteria</taxon>
        <taxon>Pseudomonadati</taxon>
        <taxon>Pseudomonadota</taxon>
        <taxon>Gammaproteobacteria</taxon>
        <taxon>Vibrionales</taxon>
        <taxon>Vibrionaceae</taxon>
        <taxon>Photobacterium</taxon>
    </lineage>
</organism>
<dbReference type="Proteomes" id="UP000011134">
    <property type="component" value="Unassembled WGS sequence"/>
</dbReference>
<dbReference type="PATRIC" id="fig|1056511.3.peg.2976"/>
<dbReference type="EMBL" id="AMZO01000021">
    <property type="protein sequence ID" value="ELR64810.1"/>
    <property type="molecule type" value="Genomic_DNA"/>
</dbReference>
<keyword evidence="5" id="KW-1185">Reference proteome</keyword>
<evidence type="ECO:0000256" key="1">
    <source>
        <dbReference type="ARBA" id="ARBA00009477"/>
    </source>
</evidence>
<dbReference type="PANTHER" id="PTHR30469:SF20">
    <property type="entry name" value="EFFLUX RND TRANSPORTER PERIPLASMIC ADAPTOR SUBUNIT"/>
    <property type="match status" value="1"/>
</dbReference>
<dbReference type="GO" id="GO:0015562">
    <property type="term" value="F:efflux transmembrane transporter activity"/>
    <property type="evidence" value="ECO:0007669"/>
    <property type="project" value="TreeGrafter"/>
</dbReference>
<comment type="caution">
    <text evidence="4">The sequence shown here is derived from an EMBL/GenBank/DDBJ whole genome shotgun (WGS) entry which is preliminary data.</text>
</comment>
<dbReference type="InterPro" id="IPR058624">
    <property type="entry name" value="MdtA-like_HH"/>
</dbReference>
<dbReference type="InterPro" id="IPR058625">
    <property type="entry name" value="MdtA-like_BSH"/>
</dbReference>